<keyword evidence="2" id="KW-0472">Membrane</keyword>
<dbReference type="Proteomes" id="UP000002489">
    <property type="component" value="Unassembled WGS sequence"/>
</dbReference>
<evidence type="ECO:0000256" key="2">
    <source>
        <dbReference type="SAM" id="Phobius"/>
    </source>
</evidence>
<feature type="compositionally biased region" description="Basic and acidic residues" evidence="1">
    <location>
        <begin position="1"/>
        <end position="10"/>
    </location>
</feature>
<reference evidence="4" key="1">
    <citation type="journal article" date="2012" name="Mol. Plant Microbe Interact.">
        <title>A highly conserved effector in Fusarium oxysporum is required for full virulence on Arabidopsis.</title>
        <authorList>
            <person name="Thatcher L.F."/>
            <person name="Gardiner D.M."/>
            <person name="Kazan K."/>
            <person name="Manners J."/>
        </authorList>
    </citation>
    <scope>NUCLEOTIDE SEQUENCE [LARGE SCALE GENOMIC DNA]</scope>
    <source>
        <strain evidence="4">Fo5176</strain>
    </source>
</reference>
<feature type="region of interest" description="Disordered" evidence="1">
    <location>
        <begin position="1"/>
        <end position="32"/>
    </location>
</feature>
<dbReference type="EnsemblFungi" id="FOXG_17305T0">
    <property type="protein sequence ID" value="FOXG_17305P0"/>
    <property type="gene ID" value="FOXG_17305"/>
</dbReference>
<name>A0A0C4DIR7_FUSOF</name>
<evidence type="ECO:0000313" key="3">
    <source>
        <dbReference type="EnsemblFungi" id="FOXG_17305P0"/>
    </source>
</evidence>
<organism evidence="3 4">
    <name type="scientific">Fusarium oxysporum (strain Fo5176)</name>
    <name type="common">Fusarium vascular wilt</name>
    <dbReference type="NCBI Taxonomy" id="660025"/>
    <lineage>
        <taxon>Eukaryota</taxon>
        <taxon>Fungi</taxon>
        <taxon>Dikarya</taxon>
        <taxon>Ascomycota</taxon>
        <taxon>Pezizomycotina</taxon>
        <taxon>Sordariomycetes</taxon>
        <taxon>Hypocreomycetidae</taxon>
        <taxon>Hypocreales</taxon>
        <taxon>Nectriaceae</taxon>
        <taxon>Fusarium</taxon>
        <taxon>Fusarium oxysporum species complex</taxon>
    </lineage>
</organism>
<reference evidence="3" key="2">
    <citation type="submission" date="2025-08" db="UniProtKB">
        <authorList>
            <consortium name="EnsemblFungi"/>
        </authorList>
    </citation>
    <scope>IDENTIFICATION</scope>
    <source>
        <strain evidence="3">4287 / CBS 123668 / FGSC 9935 / NRRL 34936</strain>
    </source>
</reference>
<accession>A0A0C4DIR7</accession>
<protein>
    <submittedName>
        <fullName evidence="3">Uncharacterized protein</fullName>
    </submittedName>
</protein>
<keyword evidence="2" id="KW-1133">Transmembrane helix</keyword>
<proteinExistence type="predicted"/>
<evidence type="ECO:0000313" key="4">
    <source>
        <dbReference type="Proteomes" id="UP000002489"/>
    </source>
</evidence>
<feature type="transmembrane region" description="Helical" evidence="2">
    <location>
        <begin position="125"/>
        <end position="149"/>
    </location>
</feature>
<dbReference type="AlphaFoldDB" id="A0A0C4DIR7"/>
<keyword evidence="2" id="KW-0812">Transmembrane</keyword>
<evidence type="ECO:0000256" key="1">
    <source>
        <dbReference type="SAM" id="MobiDB-lite"/>
    </source>
</evidence>
<sequence>MWRYEVHGEVDTTGNLQPSPSPSPRHEKARHYSQNAELLQWNHENELAPIESIVTGEKATQVASPRFCSKYRSRPRSQEIRRAQWLSDSVSQHIKDLIATFYELADSRELDAGTRMATEVFTKDAVWITANGTFKGFTGIFVSLMLLFLPKMWSNFHNRDFQKQRQRMVCG</sequence>